<dbReference type="Pfam" id="PF01189">
    <property type="entry name" value="Methyltr_RsmB-F"/>
    <property type="match status" value="1"/>
</dbReference>
<dbReference type="PANTHER" id="PTHR22807:SF4">
    <property type="entry name" value="28S RRNA (CYTOSINE-C(5))-METHYLTRANSFERASE"/>
    <property type="match status" value="1"/>
</dbReference>
<dbReference type="GO" id="GO:0008173">
    <property type="term" value="F:RNA methyltransferase activity"/>
    <property type="evidence" value="ECO:0007669"/>
    <property type="project" value="InterPro"/>
</dbReference>
<sequence>MNFYFSAADVLDRLDAKKGSIKGLISTVAEKDRKRTSALVIQTLKYKPVLLDVIDQAKLLKEERKKLSSLNLALVLVHDVLFSSGGIQAGDGPIKQAVLRHKTRLHSELQKLKIKRGVKSNEELAQSGDSRAASIPRYVRVNTTLWSVDEAIRHFGAKGFTLKDADSFEVSSKSHKDFAKDKHIPALLLFHPHVSFQDEEAYKIGKVILQDKASCFPAVVLNPPASKNAVVIDATAAPGNKTSHLSALMGNLGVLFAFERDRRRFSTLQKMLSKAKCKNVESVNVDFLTVDPTDPKYSRVSHILLDPSCSGSGIVNRLDYLVESEQEADSSVQELEERLNKLAGFQLMMIKHAMKFPSVQRIVYSTCSIHTIEDEHVVRAALESSEARTANFVLALPSEVLPEWKRRGLEGEMNEPGHAASLIRCLPGEDATNGFFVSCFVRGSSSSSKGLERKGKRKRGSGHVDADGEADEEESDGDGDGDGDGDEGGEGDGEDKDGDVEQRPRKKKGKKKGKKKKKLKKGE</sequence>
<organism evidence="9 10">
    <name type="scientific">Collybiopsis luxurians FD-317 M1</name>
    <dbReference type="NCBI Taxonomy" id="944289"/>
    <lineage>
        <taxon>Eukaryota</taxon>
        <taxon>Fungi</taxon>
        <taxon>Dikarya</taxon>
        <taxon>Basidiomycota</taxon>
        <taxon>Agaricomycotina</taxon>
        <taxon>Agaricomycetes</taxon>
        <taxon>Agaricomycetidae</taxon>
        <taxon>Agaricales</taxon>
        <taxon>Marasmiineae</taxon>
        <taxon>Omphalotaceae</taxon>
        <taxon>Collybiopsis</taxon>
        <taxon>Collybiopsis luxurians</taxon>
    </lineage>
</organism>
<protein>
    <recommendedName>
        <fullName evidence="8">SAM-dependent MTase RsmB/NOP-type domain-containing protein</fullName>
    </recommendedName>
</protein>
<dbReference type="AlphaFoldDB" id="A0A0D0C364"/>
<dbReference type="GO" id="GO:0005730">
    <property type="term" value="C:nucleolus"/>
    <property type="evidence" value="ECO:0007669"/>
    <property type="project" value="TreeGrafter"/>
</dbReference>
<evidence type="ECO:0000313" key="10">
    <source>
        <dbReference type="Proteomes" id="UP000053593"/>
    </source>
</evidence>
<dbReference type="Gene3D" id="3.40.50.150">
    <property type="entry name" value="Vaccinia Virus protein VP39"/>
    <property type="match status" value="1"/>
</dbReference>
<evidence type="ECO:0000256" key="3">
    <source>
        <dbReference type="ARBA" id="ARBA00022691"/>
    </source>
</evidence>
<dbReference type="SUPFAM" id="SSF53335">
    <property type="entry name" value="S-adenosyl-L-methionine-dependent methyltransferases"/>
    <property type="match status" value="1"/>
</dbReference>
<evidence type="ECO:0000256" key="6">
    <source>
        <dbReference type="PROSITE-ProRule" id="PRU01023"/>
    </source>
</evidence>
<gene>
    <name evidence="9" type="ORF">GYMLUDRAFT_42004</name>
</gene>
<dbReference type="GO" id="GO:0070475">
    <property type="term" value="P:rRNA base methylation"/>
    <property type="evidence" value="ECO:0007669"/>
    <property type="project" value="TreeGrafter"/>
</dbReference>
<dbReference type="InterPro" id="IPR049561">
    <property type="entry name" value="NSUN5_7_fdxn-like"/>
</dbReference>
<feature type="compositionally biased region" description="Acidic residues" evidence="7">
    <location>
        <begin position="467"/>
        <end position="498"/>
    </location>
</feature>
<feature type="region of interest" description="Disordered" evidence="7">
    <location>
        <begin position="444"/>
        <end position="523"/>
    </location>
</feature>
<evidence type="ECO:0000256" key="5">
    <source>
        <dbReference type="ARBA" id="ARBA00053002"/>
    </source>
</evidence>
<evidence type="ECO:0000313" key="9">
    <source>
        <dbReference type="EMBL" id="KIK62541.1"/>
    </source>
</evidence>
<feature type="binding site" evidence="6">
    <location>
        <position position="259"/>
    </location>
    <ligand>
        <name>S-adenosyl-L-methionine</name>
        <dbReference type="ChEBI" id="CHEBI:59789"/>
    </ligand>
</feature>
<keyword evidence="4 6" id="KW-0694">RNA-binding</keyword>
<evidence type="ECO:0000259" key="8">
    <source>
        <dbReference type="PROSITE" id="PS51686"/>
    </source>
</evidence>
<dbReference type="Proteomes" id="UP000053593">
    <property type="component" value="Unassembled WGS sequence"/>
</dbReference>
<comment type="catalytic activity">
    <reaction evidence="5">
        <text>a cytidine in 25S rRNA + S-adenosyl-L-methionine = a 5-methylcytidine in 25S rRNA + S-adenosyl-L-homocysteine + H(+)</text>
        <dbReference type="Rhea" id="RHEA:47780"/>
        <dbReference type="Rhea" id="RHEA-COMP:11911"/>
        <dbReference type="Rhea" id="RHEA-COMP:11912"/>
        <dbReference type="ChEBI" id="CHEBI:15378"/>
        <dbReference type="ChEBI" id="CHEBI:57856"/>
        <dbReference type="ChEBI" id="CHEBI:59789"/>
        <dbReference type="ChEBI" id="CHEBI:74483"/>
        <dbReference type="ChEBI" id="CHEBI:82748"/>
    </reaction>
</comment>
<dbReference type="EMBL" id="KN834767">
    <property type="protein sequence ID" value="KIK62541.1"/>
    <property type="molecule type" value="Genomic_DNA"/>
</dbReference>
<keyword evidence="3 6" id="KW-0949">S-adenosyl-L-methionine</keyword>
<evidence type="ECO:0000256" key="1">
    <source>
        <dbReference type="ARBA" id="ARBA00022603"/>
    </source>
</evidence>
<evidence type="ECO:0000256" key="2">
    <source>
        <dbReference type="ARBA" id="ARBA00022679"/>
    </source>
</evidence>
<dbReference type="PRINTS" id="PR02008">
    <property type="entry name" value="RCMTFAMILY"/>
</dbReference>
<feature type="active site" description="Nucleophile" evidence="6">
    <location>
        <position position="367"/>
    </location>
</feature>
<dbReference type="InterPro" id="IPR023267">
    <property type="entry name" value="RCMT"/>
</dbReference>
<comment type="caution">
    <text evidence="6">Lacks conserved residue(s) required for the propagation of feature annotation.</text>
</comment>
<comment type="similarity">
    <text evidence="6">Belongs to the class I-like SAM-binding methyltransferase superfamily. RsmB/NOP family.</text>
</comment>
<keyword evidence="2 6" id="KW-0808">Transferase</keyword>
<proteinExistence type="inferred from homology"/>
<dbReference type="PROSITE" id="PS51686">
    <property type="entry name" value="SAM_MT_RSMB_NOP"/>
    <property type="match status" value="1"/>
</dbReference>
<dbReference type="InterPro" id="IPR048889">
    <property type="entry name" value="NSUN5_RCM1_N"/>
</dbReference>
<keyword evidence="10" id="KW-1185">Reference proteome</keyword>
<dbReference type="InterPro" id="IPR029063">
    <property type="entry name" value="SAM-dependent_MTases_sf"/>
</dbReference>
<dbReference type="Pfam" id="PF21153">
    <property type="entry name" value="NSUN5_N"/>
    <property type="match status" value="1"/>
</dbReference>
<feature type="binding site" evidence="6">
    <location>
        <position position="306"/>
    </location>
    <ligand>
        <name>S-adenosyl-L-methionine</name>
        <dbReference type="ChEBI" id="CHEBI:59789"/>
    </ligand>
</feature>
<dbReference type="OrthoDB" id="435282at2759"/>
<keyword evidence="1 6" id="KW-0489">Methyltransferase</keyword>
<feature type="binding site" evidence="6">
    <location>
        <position position="286"/>
    </location>
    <ligand>
        <name>S-adenosyl-L-methionine</name>
        <dbReference type="ChEBI" id="CHEBI:59789"/>
    </ligand>
</feature>
<name>A0A0D0C364_9AGAR</name>
<dbReference type="InterPro" id="IPR049560">
    <property type="entry name" value="MeTrfase_RsmB-F_NOP2_cat"/>
</dbReference>
<dbReference type="InterPro" id="IPR001678">
    <property type="entry name" value="MeTrfase_RsmB-F_NOP2_dom"/>
</dbReference>
<reference evidence="9 10" key="1">
    <citation type="submission" date="2014-04" db="EMBL/GenBank/DDBJ databases">
        <title>Evolutionary Origins and Diversification of the Mycorrhizal Mutualists.</title>
        <authorList>
            <consortium name="DOE Joint Genome Institute"/>
            <consortium name="Mycorrhizal Genomics Consortium"/>
            <person name="Kohler A."/>
            <person name="Kuo A."/>
            <person name="Nagy L.G."/>
            <person name="Floudas D."/>
            <person name="Copeland A."/>
            <person name="Barry K.W."/>
            <person name="Cichocki N."/>
            <person name="Veneault-Fourrey C."/>
            <person name="LaButti K."/>
            <person name="Lindquist E.A."/>
            <person name="Lipzen A."/>
            <person name="Lundell T."/>
            <person name="Morin E."/>
            <person name="Murat C."/>
            <person name="Riley R."/>
            <person name="Ohm R."/>
            <person name="Sun H."/>
            <person name="Tunlid A."/>
            <person name="Henrissat B."/>
            <person name="Grigoriev I.V."/>
            <person name="Hibbett D.S."/>
            <person name="Martin F."/>
        </authorList>
    </citation>
    <scope>NUCLEOTIDE SEQUENCE [LARGE SCALE GENOMIC DNA]</scope>
    <source>
        <strain evidence="9 10">FD-317 M1</strain>
    </source>
</reference>
<evidence type="ECO:0000256" key="7">
    <source>
        <dbReference type="SAM" id="MobiDB-lite"/>
    </source>
</evidence>
<evidence type="ECO:0000256" key="4">
    <source>
        <dbReference type="ARBA" id="ARBA00022884"/>
    </source>
</evidence>
<dbReference type="PANTHER" id="PTHR22807">
    <property type="entry name" value="NOP2 YEAST -RELATED NOL1/NOP2/FMU SUN DOMAIN-CONTAINING"/>
    <property type="match status" value="1"/>
</dbReference>
<dbReference type="GO" id="GO:0003723">
    <property type="term" value="F:RNA binding"/>
    <property type="evidence" value="ECO:0007669"/>
    <property type="project" value="UniProtKB-UniRule"/>
</dbReference>
<feature type="compositionally biased region" description="Basic residues" evidence="7">
    <location>
        <begin position="504"/>
        <end position="523"/>
    </location>
</feature>
<dbReference type="HOGENOM" id="CLU_005316_7_4_1"/>
<dbReference type="FunFam" id="3.40.50.150:FF:000164">
    <property type="entry name" value="Methyltransferase NSUN5, putative"/>
    <property type="match status" value="1"/>
</dbReference>
<feature type="domain" description="SAM-dependent MTase RsmB/NOP-type" evidence="8">
    <location>
        <begin position="127"/>
        <end position="443"/>
    </location>
</feature>
<accession>A0A0D0C364</accession>
<dbReference type="Gene3D" id="3.30.70.1170">
    <property type="entry name" value="Sun protein, domain 3"/>
    <property type="match status" value="1"/>
</dbReference>
<dbReference type="Pfam" id="PF21148">
    <property type="entry name" value="NSUN5_fdxn-like"/>
    <property type="match status" value="1"/>
</dbReference>